<organism evidence="2 3">
    <name type="scientific">Hebeloma cylindrosporum</name>
    <dbReference type="NCBI Taxonomy" id="76867"/>
    <lineage>
        <taxon>Eukaryota</taxon>
        <taxon>Fungi</taxon>
        <taxon>Dikarya</taxon>
        <taxon>Basidiomycota</taxon>
        <taxon>Agaricomycotina</taxon>
        <taxon>Agaricomycetes</taxon>
        <taxon>Agaricomycetidae</taxon>
        <taxon>Agaricales</taxon>
        <taxon>Agaricineae</taxon>
        <taxon>Hymenogastraceae</taxon>
        <taxon>Hebeloma</taxon>
    </lineage>
</organism>
<keyword evidence="3" id="KW-1185">Reference proteome</keyword>
<dbReference type="OrthoDB" id="1045822at2759"/>
<dbReference type="PANTHER" id="PTHR15907">
    <property type="entry name" value="DUF614 FAMILY PROTEIN-RELATED"/>
    <property type="match status" value="1"/>
</dbReference>
<dbReference type="NCBIfam" id="TIGR01571">
    <property type="entry name" value="A_thal_Cys_rich"/>
    <property type="match status" value="1"/>
</dbReference>
<dbReference type="EMBL" id="KN831777">
    <property type="protein sequence ID" value="KIM42590.1"/>
    <property type="molecule type" value="Genomic_DNA"/>
</dbReference>
<evidence type="ECO:0008006" key="4">
    <source>
        <dbReference type="Google" id="ProtNLM"/>
    </source>
</evidence>
<dbReference type="STRING" id="686832.A0A0C3C156"/>
<accession>A0A0C3C156</accession>
<sequence length="163" mass="18101">MSEKQPRTNAQPQAVAPMVIPGSGNRNVKRLPYDQHGKRDWSFGLCSSCGECSKCCLACWCPALAHAQNRRRVNYLNAHGVPDPERDRICGIESLPYALLEACCHMGWILQVGTRQDIRERYNIDGGGVSDCCTAYLCHSCDLVQGSRELQLEEESFGLGPTR</sequence>
<evidence type="ECO:0000313" key="3">
    <source>
        <dbReference type="Proteomes" id="UP000053424"/>
    </source>
</evidence>
<proteinExistence type="predicted"/>
<protein>
    <recommendedName>
        <fullName evidence="4">PLAC8-domain-containing protein</fullName>
    </recommendedName>
</protein>
<evidence type="ECO:0000256" key="1">
    <source>
        <dbReference type="SAM" id="MobiDB-lite"/>
    </source>
</evidence>
<reference evidence="3" key="2">
    <citation type="submission" date="2015-01" db="EMBL/GenBank/DDBJ databases">
        <title>Evolutionary Origins and Diversification of the Mycorrhizal Mutualists.</title>
        <authorList>
            <consortium name="DOE Joint Genome Institute"/>
            <consortium name="Mycorrhizal Genomics Consortium"/>
            <person name="Kohler A."/>
            <person name="Kuo A."/>
            <person name="Nagy L.G."/>
            <person name="Floudas D."/>
            <person name="Copeland A."/>
            <person name="Barry K.W."/>
            <person name="Cichocki N."/>
            <person name="Veneault-Fourrey C."/>
            <person name="LaButti K."/>
            <person name="Lindquist E.A."/>
            <person name="Lipzen A."/>
            <person name="Lundell T."/>
            <person name="Morin E."/>
            <person name="Murat C."/>
            <person name="Riley R."/>
            <person name="Ohm R."/>
            <person name="Sun H."/>
            <person name="Tunlid A."/>
            <person name="Henrissat B."/>
            <person name="Grigoriev I.V."/>
            <person name="Hibbett D.S."/>
            <person name="Martin F."/>
        </authorList>
    </citation>
    <scope>NUCLEOTIDE SEQUENCE [LARGE SCALE GENOMIC DNA]</scope>
    <source>
        <strain evidence="3">h7</strain>
    </source>
</reference>
<dbReference type="Pfam" id="PF04749">
    <property type="entry name" value="PLAC8"/>
    <property type="match status" value="1"/>
</dbReference>
<feature type="region of interest" description="Disordered" evidence="1">
    <location>
        <begin position="1"/>
        <end position="21"/>
    </location>
</feature>
<dbReference type="InterPro" id="IPR006461">
    <property type="entry name" value="PLAC_motif_containing"/>
</dbReference>
<name>A0A0C3C156_HEBCY</name>
<gene>
    <name evidence="2" type="ORF">M413DRAFT_444295</name>
</gene>
<dbReference type="AlphaFoldDB" id="A0A0C3C156"/>
<reference evidence="2 3" key="1">
    <citation type="submission" date="2014-04" db="EMBL/GenBank/DDBJ databases">
        <authorList>
            <consortium name="DOE Joint Genome Institute"/>
            <person name="Kuo A."/>
            <person name="Gay G."/>
            <person name="Dore J."/>
            <person name="Kohler A."/>
            <person name="Nagy L.G."/>
            <person name="Floudas D."/>
            <person name="Copeland A."/>
            <person name="Barry K.W."/>
            <person name="Cichocki N."/>
            <person name="Veneault-Fourrey C."/>
            <person name="LaButti K."/>
            <person name="Lindquist E.A."/>
            <person name="Lipzen A."/>
            <person name="Lundell T."/>
            <person name="Morin E."/>
            <person name="Murat C."/>
            <person name="Sun H."/>
            <person name="Tunlid A."/>
            <person name="Henrissat B."/>
            <person name="Grigoriev I.V."/>
            <person name="Hibbett D.S."/>
            <person name="Martin F."/>
            <person name="Nordberg H.P."/>
            <person name="Cantor M.N."/>
            <person name="Hua S.X."/>
        </authorList>
    </citation>
    <scope>NUCLEOTIDE SEQUENCE [LARGE SCALE GENOMIC DNA]</scope>
    <source>
        <strain evidence="3">h7</strain>
    </source>
</reference>
<evidence type="ECO:0000313" key="2">
    <source>
        <dbReference type="EMBL" id="KIM42590.1"/>
    </source>
</evidence>
<dbReference type="Proteomes" id="UP000053424">
    <property type="component" value="Unassembled WGS sequence"/>
</dbReference>
<dbReference type="HOGENOM" id="CLU_083147_6_0_1"/>